<protein>
    <recommendedName>
        <fullName evidence="1">Hypervirulence associated protein TUDOR domain-containing protein</fullName>
    </recommendedName>
</protein>
<dbReference type="EMBL" id="KN833036">
    <property type="protein sequence ID" value="KIM76279.1"/>
    <property type="molecule type" value="Genomic_DNA"/>
</dbReference>
<dbReference type="InParanoid" id="A0A0C3F8Q4"/>
<dbReference type="STRING" id="765440.A0A0C3F8Q4"/>
<evidence type="ECO:0000313" key="2">
    <source>
        <dbReference type="EMBL" id="KIM76279.1"/>
    </source>
</evidence>
<feature type="domain" description="Hypervirulence associated protein TUDOR" evidence="1">
    <location>
        <begin position="21"/>
        <end position="83"/>
    </location>
</feature>
<gene>
    <name evidence="2" type="ORF">PILCRDRAFT_12882</name>
</gene>
<dbReference type="InterPro" id="IPR021331">
    <property type="entry name" value="Hva1_TUDOR"/>
</dbReference>
<name>A0A0C3F8Q4_PILCF</name>
<proteinExistence type="predicted"/>
<evidence type="ECO:0000313" key="3">
    <source>
        <dbReference type="Proteomes" id="UP000054166"/>
    </source>
</evidence>
<dbReference type="Pfam" id="PF11160">
    <property type="entry name" value="Hva1_TUDOR"/>
    <property type="match status" value="1"/>
</dbReference>
<sequence length="87" mass="9436">MADPDTTQSNMALEASKLKEGQEVTWRWGKGTAGGKVDQIVEDGKAQVTSDKGNTITRIAREGDPAVRVSRKGNDVVKMAHELKPNE</sequence>
<keyword evidence="3" id="KW-1185">Reference proteome</keyword>
<reference evidence="2 3" key="1">
    <citation type="submission" date="2014-04" db="EMBL/GenBank/DDBJ databases">
        <authorList>
            <consortium name="DOE Joint Genome Institute"/>
            <person name="Kuo A."/>
            <person name="Tarkka M."/>
            <person name="Buscot F."/>
            <person name="Kohler A."/>
            <person name="Nagy L.G."/>
            <person name="Floudas D."/>
            <person name="Copeland A."/>
            <person name="Barry K.W."/>
            <person name="Cichocki N."/>
            <person name="Veneault-Fourrey C."/>
            <person name="LaButti K."/>
            <person name="Lindquist E.A."/>
            <person name="Lipzen A."/>
            <person name="Lundell T."/>
            <person name="Morin E."/>
            <person name="Murat C."/>
            <person name="Sun H."/>
            <person name="Tunlid A."/>
            <person name="Henrissat B."/>
            <person name="Grigoriev I.V."/>
            <person name="Hibbett D.S."/>
            <person name="Martin F."/>
            <person name="Nordberg H.P."/>
            <person name="Cantor M.N."/>
            <person name="Hua S.X."/>
        </authorList>
    </citation>
    <scope>NUCLEOTIDE SEQUENCE [LARGE SCALE GENOMIC DNA]</scope>
    <source>
        <strain evidence="2 3">F 1598</strain>
    </source>
</reference>
<evidence type="ECO:0000259" key="1">
    <source>
        <dbReference type="Pfam" id="PF11160"/>
    </source>
</evidence>
<dbReference type="AlphaFoldDB" id="A0A0C3F8Q4"/>
<dbReference type="Proteomes" id="UP000054166">
    <property type="component" value="Unassembled WGS sequence"/>
</dbReference>
<organism evidence="2 3">
    <name type="scientific">Piloderma croceum (strain F 1598)</name>
    <dbReference type="NCBI Taxonomy" id="765440"/>
    <lineage>
        <taxon>Eukaryota</taxon>
        <taxon>Fungi</taxon>
        <taxon>Dikarya</taxon>
        <taxon>Basidiomycota</taxon>
        <taxon>Agaricomycotina</taxon>
        <taxon>Agaricomycetes</taxon>
        <taxon>Agaricomycetidae</taxon>
        <taxon>Atheliales</taxon>
        <taxon>Atheliaceae</taxon>
        <taxon>Piloderma</taxon>
    </lineage>
</organism>
<reference evidence="3" key="2">
    <citation type="submission" date="2015-01" db="EMBL/GenBank/DDBJ databases">
        <title>Evolutionary Origins and Diversification of the Mycorrhizal Mutualists.</title>
        <authorList>
            <consortium name="DOE Joint Genome Institute"/>
            <consortium name="Mycorrhizal Genomics Consortium"/>
            <person name="Kohler A."/>
            <person name="Kuo A."/>
            <person name="Nagy L.G."/>
            <person name="Floudas D."/>
            <person name="Copeland A."/>
            <person name="Barry K.W."/>
            <person name="Cichocki N."/>
            <person name="Veneault-Fourrey C."/>
            <person name="LaButti K."/>
            <person name="Lindquist E.A."/>
            <person name="Lipzen A."/>
            <person name="Lundell T."/>
            <person name="Morin E."/>
            <person name="Murat C."/>
            <person name="Riley R."/>
            <person name="Ohm R."/>
            <person name="Sun H."/>
            <person name="Tunlid A."/>
            <person name="Henrissat B."/>
            <person name="Grigoriev I.V."/>
            <person name="Hibbett D.S."/>
            <person name="Martin F."/>
        </authorList>
    </citation>
    <scope>NUCLEOTIDE SEQUENCE [LARGE SCALE GENOMIC DNA]</scope>
    <source>
        <strain evidence="3">F 1598</strain>
    </source>
</reference>
<dbReference type="OrthoDB" id="2131339at2759"/>
<dbReference type="HOGENOM" id="CLU_180079_2_0_1"/>
<accession>A0A0C3F8Q4</accession>